<evidence type="ECO:0000256" key="2">
    <source>
        <dbReference type="ARBA" id="ARBA00009187"/>
    </source>
</evidence>
<keyword evidence="5 10" id="KW-0256">Endoplasmic reticulum</keyword>
<feature type="transmembrane region" description="Helical" evidence="10">
    <location>
        <begin position="447"/>
        <end position="470"/>
    </location>
</feature>
<gene>
    <name evidence="11" type="primary">PHO88</name>
    <name evidence="11" type="ORF">MARU1_001909</name>
</gene>
<dbReference type="GO" id="GO:0097036">
    <property type="term" value="P:regulation of plasma membrane sterol distribution"/>
    <property type="evidence" value="ECO:0007669"/>
    <property type="project" value="UniProtKB-UniRule"/>
</dbReference>
<dbReference type="AlphaFoldDB" id="A0AAJ5YZ80"/>
<keyword evidence="9 10" id="KW-0472">Membrane</keyword>
<reference evidence="11 12" key="1">
    <citation type="submission" date="2023-03" db="EMBL/GenBank/DDBJ databases">
        <title>Mating type loci evolution in Malassezia.</title>
        <authorList>
            <person name="Coelho M.A."/>
        </authorList>
    </citation>
    <scope>NUCLEOTIDE SEQUENCE [LARGE SCALE GENOMIC DNA]</scope>
    <source>
        <strain evidence="11 12">CBS 13387</strain>
    </source>
</reference>
<comment type="subcellular location">
    <subcellularLocation>
        <location evidence="1 10">Endoplasmic reticulum membrane</location>
        <topology evidence="1 10">Multi-pass membrane protein</topology>
    </subcellularLocation>
    <subcellularLocation>
        <location evidence="10">Golgi apparatus membrane</location>
        <topology evidence="10">Multi-pass membrane protein</topology>
    </subcellularLocation>
</comment>
<keyword evidence="3 10" id="KW-0813">Transport</keyword>
<keyword evidence="10" id="KW-0333">Golgi apparatus</keyword>
<proteinExistence type="inferred from homology"/>
<keyword evidence="10" id="KW-0746">Sphingolipid metabolism</keyword>
<feature type="transmembrane region" description="Helical" evidence="10">
    <location>
        <begin position="376"/>
        <end position="394"/>
    </location>
</feature>
<evidence type="ECO:0000313" key="12">
    <source>
        <dbReference type="Proteomes" id="UP001217582"/>
    </source>
</evidence>
<comment type="function">
    <text evidence="10">Mediator of sterol homeostasis involved in sterol uptake, trafficking and distribution into membranes.</text>
</comment>
<feature type="transmembrane region" description="Helical" evidence="10">
    <location>
        <begin position="25"/>
        <end position="44"/>
    </location>
</feature>
<dbReference type="Pfam" id="PF04161">
    <property type="entry name" value="Arv1"/>
    <property type="match status" value="1"/>
</dbReference>
<keyword evidence="7 10" id="KW-0445">Lipid transport</keyword>
<evidence type="ECO:0000256" key="6">
    <source>
        <dbReference type="ARBA" id="ARBA00022989"/>
    </source>
</evidence>
<evidence type="ECO:0000256" key="1">
    <source>
        <dbReference type="ARBA" id="ARBA00004477"/>
    </source>
</evidence>
<evidence type="ECO:0000256" key="9">
    <source>
        <dbReference type="ARBA" id="ARBA00023136"/>
    </source>
</evidence>
<accession>A0AAJ5YZ80</accession>
<sequence>MAVMFGAMQVAKRIPFDENPEYVRYAQLVYVTSQLLCLAVFYYCSIQIKRKNDLTVLKYVNAKNPMSQDPGELVTTTHRDYDLSEISKSMRGILMGSLMVGLMHLYFGYTNPLVIQSILPLKNAMESNMAKIWIWGMPATGDLKRPFKPPAGLFGGLQQQNGPQTDKAHALASRLPRFHRRHACMPVCVECGKPVPATVSTFGSGHVVLARCTHCKRIVDPYLEYGLAVLVVDLILAKPRVYRHILYNVSTHSFMPSRPYGPPSSAPSVVPLYIHTRRFVALVLMEGYLAWFSLCVRPCAQQNVQLWPMNAQKMSQYLLSSASYGAIRVCFYTLLHMLSLHVSLVVGCTAVQWAWRAHSKSNMYWDMYALHLPSVAMLYASLSTVFLLALRVVWAPKAPTHTHPTASTTMMPTYIWQILSAYLPQAGHDGVTEWTIRNMMGGMSAGVALAAVLPMKPTAGALVVLLSFGIQALVRDRLHMPWDASSLSKDTLSHFCRAS</sequence>
<dbReference type="GO" id="GO:0045047">
    <property type="term" value="P:protein targeting to ER"/>
    <property type="evidence" value="ECO:0007669"/>
    <property type="project" value="InterPro"/>
</dbReference>
<evidence type="ECO:0000256" key="10">
    <source>
        <dbReference type="RuleBase" id="RU368065"/>
    </source>
</evidence>
<keyword evidence="6 10" id="KW-1133">Transmembrane helix</keyword>
<evidence type="ECO:0000256" key="8">
    <source>
        <dbReference type="ARBA" id="ARBA00023098"/>
    </source>
</evidence>
<dbReference type="PANTHER" id="PTHR28112">
    <property type="entry name" value="SRP-INDEPENDENT TARGETING PROTEIN 3"/>
    <property type="match status" value="1"/>
</dbReference>
<comment type="function">
    <text evidence="10">Regulates also the sphingolipid metabolism.</text>
</comment>
<protein>
    <recommendedName>
        <fullName evidence="10">Protein ARV</fullName>
    </recommendedName>
</protein>
<evidence type="ECO:0000256" key="5">
    <source>
        <dbReference type="ARBA" id="ARBA00022824"/>
    </source>
</evidence>
<feature type="transmembrane region" description="Helical" evidence="10">
    <location>
        <begin position="331"/>
        <end position="355"/>
    </location>
</feature>
<evidence type="ECO:0000313" key="11">
    <source>
        <dbReference type="EMBL" id="WFD15885.1"/>
    </source>
</evidence>
<feature type="transmembrane region" description="Helical" evidence="10">
    <location>
        <begin position="92"/>
        <end position="109"/>
    </location>
</feature>
<dbReference type="GO" id="GO:0005789">
    <property type="term" value="C:endoplasmic reticulum membrane"/>
    <property type="evidence" value="ECO:0007669"/>
    <property type="project" value="UniProtKB-SubCell"/>
</dbReference>
<name>A0AAJ5YZ80_9BASI</name>
<dbReference type="GO" id="GO:0032366">
    <property type="term" value="P:intracellular sterol transport"/>
    <property type="evidence" value="ECO:0007669"/>
    <property type="project" value="UniProtKB-UniRule"/>
</dbReference>
<dbReference type="GO" id="GO:0000139">
    <property type="term" value="C:Golgi membrane"/>
    <property type="evidence" value="ECO:0007669"/>
    <property type="project" value="UniProtKB-SubCell"/>
</dbReference>
<organism evidence="11 12">
    <name type="scientific">Malassezia arunalokei</name>
    <dbReference type="NCBI Taxonomy" id="1514897"/>
    <lineage>
        <taxon>Eukaryota</taxon>
        <taxon>Fungi</taxon>
        <taxon>Dikarya</taxon>
        <taxon>Basidiomycota</taxon>
        <taxon>Ustilaginomycotina</taxon>
        <taxon>Malasseziomycetes</taxon>
        <taxon>Malasseziales</taxon>
        <taxon>Malasseziaceae</taxon>
        <taxon>Malassezia</taxon>
    </lineage>
</organism>
<keyword evidence="12" id="KW-1185">Reference proteome</keyword>
<dbReference type="GO" id="GO:0016125">
    <property type="term" value="P:sterol metabolic process"/>
    <property type="evidence" value="ECO:0007669"/>
    <property type="project" value="UniProtKB-UniRule"/>
</dbReference>
<dbReference type="InterPro" id="IPR007290">
    <property type="entry name" value="Arv1"/>
</dbReference>
<dbReference type="GO" id="GO:0005739">
    <property type="term" value="C:mitochondrion"/>
    <property type="evidence" value="ECO:0007669"/>
    <property type="project" value="TreeGrafter"/>
</dbReference>
<evidence type="ECO:0000256" key="4">
    <source>
        <dbReference type="ARBA" id="ARBA00022692"/>
    </source>
</evidence>
<keyword evidence="4 10" id="KW-0812">Transmembrane</keyword>
<dbReference type="InterPro" id="IPR012098">
    <property type="entry name" value="SND3_fun"/>
</dbReference>
<evidence type="ECO:0000256" key="3">
    <source>
        <dbReference type="ARBA" id="ARBA00022448"/>
    </source>
</evidence>
<comment type="similarity">
    <text evidence="2 10">Belongs to the ARV1 family.</text>
</comment>
<dbReference type="EMBL" id="CP119918">
    <property type="protein sequence ID" value="WFD15885.1"/>
    <property type="molecule type" value="Genomic_DNA"/>
</dbReference>
<dbReference type="PANTHER" id="PTHR28112:SF1">
    <property type="entry name" value="SRP-INDEPENDENT TARGETING PROTEIN 3"/>
    <property type="match status" value="1"/>
</dbReference>
<keyword evidence="8 10" id="KW-0443">Lipid metabolism</keyword>
<dbReference type="Proteomes" id="UP001217582">
    <property type="component" value="Chromosome 3"/>
</dbReference>
<dbReference type="GO" id="GO:0006665">
    <property type="term" value="P:sphingolipid metabolic process"/>
    <property type="evidence" value="ECO:0007669"/>
    <property type="project" value="UniProtKB-UniRule"/>
</dbReference>
<dbReference type="Pfam" id="PF10032">
    <property type="entry name" value="Pho88"/>
    <property type="match status" value="1"/>
</dbReference>
<evidence type="ECO:0000256" key="7">
    <source>
        <dbReference type="ARBA" id="ARBA00023055"/>
    </source>
</evidence>